<dbReference type="Gene3D" id="2.30.42.10">
    <property type="match status" value="2"/>
</dbReference>
<gene>
    <name evidence="7" type="primary">RvY_17306</name>
    <name evidence="7" type="synonym">RvY_17306.1</name>
    <name evidence="7" type="ORF">RvY_17306-1</name>
</gene>
<name>A0A1D1W1P8_RAMVA</name>
<organism evidence="7 8">
    <name type="scientific">Ramazzottius varieornatus</name>
    <name type="common">Water bear</name>
    <name type="synonym">Tardigrade</name>
    <dbReference type="NCBI Taxonomy" id="947166"/>
    <lineage>
        <taxon>Eukaryota</taxon>
        <taxon>Metazoa</taxon>
        <taxon>Ecdysozoa</taxon>
        <taxon>Tardigrada</taxon>
        <taxon>Eutardigrada</taxon>
        <taxon>Parachela</taxon>
        <taxon>Hypsibioidea</taxon>
        <taxon>Ramazzottiidae</taxon>
        <taxon>Ramazzottius</taxon>
    </lineage>
</organism>
<dbReference type="OrthoDB" id="5987010at2759"/>
<protein>
    <recommendedName>
        <fullName evidence="9">PDZ domain-containing protein</fullName>
    </recommendedName>
</protein>
<dbReference type="PANTHER" id="PTHR12345">
    <property type="entry name" value="SYNTENIN RELATED"/>
    <property type="match status" value="1"/>
</dbReference>
<dbReference type="Proteomes" id="UP000186922">
    <property type="component" value="Unassembled WGS sequence"/>
</dbReference>
<dbReference type="PANTHER" id="PTHR12345:SF16">
    <property type="entry name" value="X11L, ISOFORM F-RELATED"/>
    <property type="match status" value="1"/>
</dbReference>
<feature type="region of interest" description="Disordered" evidence="4">
    <location>
        <begin position="1"/>
        <end position="38"/>
    </location>
</feature>
<evidence type="ECO:0000256" key="1">
    <source>
        <dbReference type="ARBA" id="ARBA00022448"/>
    </source>
</evidence>
<proteinExistence type="predicted"/>
<sequence length="876" mass="94826">MSSFTSSHRLFKNRRQGSLTTAMSKPKSKLPSVGWTGPGLARRQCSDWLPQRNSVEYAPLPKLSPTSDALPVVKAKVLYDDTNDSGSDMGRGKVKGMYGGIQGLYDASGEELTSDSDDEAIRKLRNPMSVMAFPQKSSKSPVSANGATITATSESQRAAQRLAKLSSPEGPSEGATWRVVPSSSGSANGRSSSSTSGNLISFKEEAGSEELLFGGTTSQEADKVTSATSKLINAASSPLSPTSSPTTSPFPPHLAVNKSRPPSHQDFLLDDWQKSVRPRTSLEAIRQQIRQIECEIVCSQAEQDFYSGHTTHHDYPSSRPIQASYSSQSIPATFDSKGGPSRLSYPCGMQRAYSVDVAVQSAISDIQSAVRHNSQIKLKGSSQSNLNEGGGSKKMSSPHALWSARAATQASIHEENDSVWVKRDVKMPEVPTAEGVEDDSGSTALIMNSSSNSNGHVDDEAGINESMQLLSTDSGMHTGGQFHHNHQRIGQLNQRPLVSRKVSSCQEAAHELVEGLLFRCCYLGSTHLFSDSRPTKASRLTQAQEAVTRIKAPEGESQPMSDVDLFISIDKIMVLNADIQDVLMDHPLRTISYIADIGDLVVLMVKRGLEDLNCDAVLRSSQPRMLCHVFQSDEASVIAQTIGNAFQVAYMEYLKANGVQDDRYLRHLDYLEVLNSQEMSTNELDLFASKEKQVNVVIPKTKGEMLGVVIVESGWGSMLPTVIIANLCPTGPAARCAKLSIGDQLISIDGISLVGLPLAHCQTIIKNVRNHTVVKLTVVSCPPVVEVRIKRPDTRYQLGFSVQNGIICSLLRGGIAERGGIRVGHRIIEINGQSVVATNHDSIVNMLAHSAGEIELKTMPSSIFRLLTGQDIPVYI</sequence>
<dbReference type="GO" id="GO:0005737">
    <property type="term" value="C:cytoplasm"/>
    <property type="evidence" value="ECO:0007669"/>
    <property type="project" value="TreeGrafter"/>
</dbReference>
<dbReference type="SUPFAM" id="SSF50729">
    <property type="entry name" value="PH domain-like"/>
    <property type="match status" value="1"/>
</dbReference>
<dbReference type="CDD" id="cd06720">
    <property type="entry name" value="PDZ1_APBA1_3-like"/>
    <property type="match status" value="1"/>
</dbReference>
<dbReference type="PROSITE" id="PS01179">
    <property type="entry name" value="PID"/>
    <property type="match status" value="1"/>
</dbReference>
<dbReference type="CDD" id="cd01208">
    <property type="entry name" value="PTB_X11"/>
    <property type="match status" value="1"/>
</dbReference>
<evidence type="ECO:0008006" key="9">
    <source>
        <dbReference type="Google" id="ProtNLM"/>
    </source>
</evidence>
<dbReference type="GO" id="GO:0005886">
    <property type="term" value="C:plasma membrane"/>
    <property type="evidence" value="ECO:0007669"/>
    <property type="project" value="TreeGrafter"/>
</dbReference>
<dbReference type="GO" id="GO:0043197">
    <property type="term" value="C:dendritic spine"/>
    <property type="evidence" value="ECO:0007669"/>
    <property type="project" value="TreeGrafter"/>
</dbReference>
<reference evidence="7 8" key="1">
    <citation type="journal article" date="2016" name="Nat. Commun.">
        <title>Extremotolerant tardigrade genome and improved radiotolerance of human cultured cells by tardigrade-unique protein.</title>
        <authorList>
            <person name="Hashimoto T."/>
            <person name="Horikawa D.D."/>
            <person name="Saito Y."/>
            <person name="Kuwahara H."/>
            <person name="Kozuka-Hata H."/>
            <person name="Shin-I T."/>
            <person name="Minakuchi Y."/>
            <person name="Ohishi K."/>
            <person name="Motoyama A."/>
            <person name="Aizu T."/>
            <person name="Enomoto A."/>
            <person name="Kondo K."/>
            <person name="Tanaka S."/>
            <person name="Hara Y."/>
            <person name="Koshikawa S."/>
            <person name="Sagara H."/>
            <person name="Miura T."/>
            <person name="Yokobori S."/>
            <person name="Miyagawa K."/>
            <person name="Suzuki Y."/>
            <person name="Kubo T."/>
            <person name="Oyama M."/>
            <person name="Kohara Y."/>
            <person name="Fujiyama A."/>
            <person name="Arakawa K."/>
            <person name="Katayama T."/>
            <person name="Toyoda A."/>
            <person name="Kunieda T."/>
        </authorList>
    </citation>
    <scope>NUCLEOTIDE SEQUENCE [LARGE SCALE GENOMIC DNA]</scope>
    <source>
        <strain evidence="7 8">YOKOZUNA-1</strain>
    </source>
</reference>
<dbReference type="InterPro" id="IPR011993">
    <property type="entry name" value="PH-like_dom_sf"/>
</dbReference>
<evidence type="ECO:0000259" key="5">
    <source>
        <dbReference type="PROSITE" id="PS01179"/>
    </source>
</evidence>
<feature type="domain" description="PDZ" evidence="6">
    <location>
        <begin position="786"/>
        <end position="862"/>
    </location>
</feature>
<accession>A0A1D1W1P8</accession>
<dbReference type="InterPro" id="IPR036034">
    <property type="entry name" value="PDZ_sf"/>
</dbReference>
<keyword evidence="8" id="KW-1185">Reference proteome</keyword>
<dbReference type="SMART" id="SM00228">
    <property type="entry name" value="PDZ"/>
    <property type="match status" value="2"/>
</dbReference>
<dbReference type="Gene3D" id="2.30.29.30">
    <property type="entry name" value="Pleckstrin-homology domain (PH domain)/Phosphotyrosine-binding domain (PTB)"/>
    <property type="match status" value="1"/>
</dbReference>
<evidence type="ECO:0000259" key="6">
    <source>
        <dbReference type="PROSITE" id="PS50106"/>
    </source>
</evidence>
<dbReference type="InterPro" id="IPR006020">
    <property type="entry name" value="PTB/PI_dom"/>
</dbReference>
<keyword evidence="2" id="KW-0597">Phosphoprotein</keyword>
<dbReference type="EMBL" id="BDGG01000015">
    <property type="protein sequence ID" value="GAV07477.1"/>
    <property type="molecule type" value="Genomic_DNA"/>
</dbReference>
<dbReference type="SMART" id="SM00462">
    <property type="entry name" value="PTB"/>
    <property type="match status" value="1"/>
</dbReference>
<dbReference type="STRING" id="947166.A0A1D1W1P8"/>
<dbReference type="AlphaFoldDB" id="A0A1D1W1P8"/>
<dbReference type="InterPro" id="IPR001478">
    <property type="entry name" value="PDZ"/>
</dbReference>
<feature type="domain" description="PID" evidence="5">
    <location>
        <begin position="518"/>
        <end position="656"/>
    </location>
</feature>
<comment type="caution">
    <text evidence="7">The sequence shown here is derived from an EMBL/GenBank/DDBJ whole genome shotgun (WGS) entry which is preliminary data.</text>
</comment>
<dbReference type="FunFam" id="2.30.42.10:FF:000017">
    <property type="entry name" value="Amyloid beta A4 protein-binding family A member 1"/>
    <property type="match status" value="1"/>
</dbReference>
<dbReference type="SUPFAM" id="SSF50156">
    <property type="entry name" value="PDZ domain-like"/>
    <property type="match status" value="2"/>
</dbReference>
<evidence type="ECO:0000256" key="3">
    <source>
        <dbReference type="ARBA" id="ARBA00022737"/>
    </source>
</evidence>
<dbReference type="CDD" id="cd06793">
    <property type="entry name" value="PDZ2_APBA1_3-like"/>
    <property type="match status" value="1"/>
</dbReference>
<evidence type="ECO:0000256" key="4">
    <source>
        <dbReference type="SAM" id="MobiDB-lite"/>
    </source>
</evidence>
<feature type="region of interest" description="Disordered" evidence="4">
    <location>
        <begin position="235"/>
        <end position="266"/>
    </location>
</feature>
<feature type="compositionally biased region" description="Polar residues" evidence="4">
    <location>
        <begin position="374"/>
        <end position="387"/>
    </location>
</feature>
<feature type="compositionally biased region" description="Polar residues" evidence="4">
    <location>
        <begin position="135"/>
        <end position="158"/>
    </location>
</feature>
<dbReference type="GO" id="GO:0007268">
    <property type="term" value="P:chemical synaptic transmission"/>
    <property type="evidence" value="ECO:0007669"/>
    <property type="project" value="TreeGrafter"/>
</dbReference>
<feature type="region of interest" description="Disordered" evidence="4">
    <location>
        <begin position="374"/>
        <end position="399"/>
    </location>
</feature>
<keyword evidence="1" id="KW-0813">Transport</keyword>
<evidence type="ECO:0000256" key="2">
    <source>
        <dbReference type="ARBA" id="ARBA00022553"/>
    </source>
</evidence>
<evidence type="ECO:0000313" key="7">
    <source>
        <dbReference type="EMBL" id="GAV07477.1"/>
    </source>
</evidence>
<keyword evidence="3" id="KW-0677">Repeat</keyword>
<evidence type="ECO:0000313" key="8">
    <source>
        <dbReference type="Proteomes" id="UP000186922"/>
    </source>
</evidence>
<dbReference type="Pfam" id="PF00595">
    <property type="entry name" value="PDZ"/>
    <property type="match status" value="2"/>
</dbReference>
<feature type="domain" description="PDZ" evidence="6">
    <location>
        <begin position="695"/>
        <end position="780"/>
    </location>
</feature>
<dbReference type="PROSITE" id="PS50106">
    <property type="entry name" value="PDZ"/>
    <property type="match status" value="2"/>
</dbReference>
<feature type="region of interest" description="Disordered" evidence="4">
    <location>
        <begin position="129"/>
        <end position="198"/>
    </location>
</feature>
<dbReference type="Pfam" id="PF00640">
    <property type="entry name" value="PID"/>
    <property type="match status" value="1"/>
</dbReference>
<feature type="compositionally biased region" description="Low complexity" evidence="4">
    <location>
        <begin position="182"/>
        <end position="197"/>
    </location>
</feature>
<feature type="compositionally biased region" description="Low complexity" evidence="4">
    <location>
        <begin position="236"/>
        <end position="247"/>
    </location>
</feature>
<dbReference type="InterPro" id="IPR051230">
    <property type="entry name" value="APP-Binding"/>
</dbReference>
<dbReference type="FunFam" id="2.30.42.10:FF:000007">
    <property type="entry name" value="Amyloid beta A4 protein-binding family A member"/>
    <property type="match status" value="1"/>
</dbReference>